<protein>
    <submittedName>
        <fullName evidence="2">Genomic scaffold, ProqFM164S02</fullName>
    </submittedName>
</protein>
<reference evidence="2" key="1">
    <citation type="journal article" date="2014" name="Nat. Commun.">
        <title>Multiple recent horizontal transfers of a large genomic region in cheese making fungi.</title>
        <authorList>
            <person name="Cheeseman K."/>
            <person name="Ropars J."/>
            <person name="Renault P."/>
            <person name="Dupont J."/>
            <person name="Gouzy J."/>
            <person name="Branca A."/>
            <person name="Abraham A.L."/>
            <person name="Ceppi M."/>
            <person name="Conseiller E."/>
            <person name="Debuchy R."/>
            <person name="Malagnac F."/>
            <person name="Goarin A."/>
            <person name="Silar P."/>
            <person name="Lacoste S."/>
            <person name="Sallet E."/>
            <person name="Bensimon A."/>
            <person name="Giraud T."/>
            <person name="Brygoo Y."/>
        </authorList>
    </citation>
    <scope>NUCLEOTIDE SEQUENCE [LARGE SCALE GENOMIC DNA]</scope>
    <source>
        <strain evidence="2">FM164</strain>
    </source>
</reference>
<organism evidence="2 3">
    <name type="scientific">Penicillium roqueforti (strain FM164)</name>
    <dbReference type="NCBI Taxonomy" id="1365484"/>
    <lineage>
        <taxon>Eukaryota</taxon>
        <taxon>Fungi</taxon>
        <taxon>Dikarya</taxon>
        <taxon>Ascomycota</taxon>
        <taxon>Pezizomycotina</taxon>
        <taxon>Eurotiomycetes</taxon>
        <taxon>Eurotiomycetidae</taxon>
        <taxon>Eurotiales</taxon>
        <taxon>Aspergillaceae</taxon>
        <taxon>Penicillium</taxon>
    </lineage>
</organism>
<evidence type="ECO:0000313" key="3">
    <source>
        <dbReference type="Proteomes" id="UP000030686"/>
    </source>
</evidence>
<dbReference type="Proteomes" id="UP000030686">
    <property type="component" value="Unassembled WGS sequence"/>
</dbReference>
<proteinExistence type="predicted"/>
<keyword evidence="3" id="KW-1185">Reference proteome</keyword>
<evidence type="ECO:0000313" key="2">
    <source>
        <dbReference type="EMBL" id="CDM30307.1"/>
    </source>
</evidence>
<dbReference type="AlphaFoldDB" id="W6QL94"/>
<feature type="region of interest" description="Disordered" evidence="1">
    <location>
        <begin position="1"/>
        <end position="23"/>
    </location>
</feature>
<gene>
    <name evidence="2" type="ORF">PROQFM164_S02g000456</name>
</gene>
<evidence type="ECO:0000256" key="1">
    <source>
        <dbReference type="SAM" id="MobiDB-lite"/>
    </source>
</evidence>
<dbReference type="EMBL" id="HG792016">
    <property type="protein sequence ID" value="CDM30307.1"/>
    <property type="molecule type" value="Genomic_DNA"/>
</dbReference>
<name>W6QL94_PENRF</name>
<sequence length="49" mass="5526">MRTRASAGPSENRERSTISAEPRAIMRPLDPEQVNDYLCGFMDLVLFLA</sequence>
<accession>W6QL94</accession>